<dbReference type="Proteomes" id="UP001159427">
    <property type="component" value="Unassembled WGS sequence"/>
</dbReference>
<evidence type="ECO:0000259" key="2">
    <source>
        <dbReference type="Pfam" id="PF00229"/>
    </source>
</evidence>
<name>A0ABN8PX88_9CNID</name>
<dbReference type="PANTHER" id="PTHR19324:SF33">
    <property type="entry name" value="MUCIN-5AC"/>
    <property type="match status" value="1"/>
</dbReference>
<dbReference type="Pfam" id="PF16977">
    <property type="entry name" value="ApeC"/>
    <property type="match status" value="1"/>
</dbReference>
<accession>A0ABN8PX88</accession>
<dbReference type="SUPFAM" id="SSF49842">
    <property type="entry name" value="TNF-like"/>
    <property type="match status" value="1"/>
</dbReference>
<comment type="similarity">
    <text evidence="1">Belongs to the tumor necrosis factor family.</text>
</comment>
<sequence>MLLSLYCLDFNKENVVWKDELKDNRNSYSGELPDGDYDPYGLSTTKIYYCCRSDGVAASDPIYLPTDLPFVLFKSGSHLCQKVEGMQVKSEYFYWDCDNEAQWNEVGFSDTKSPIGGTGPGPTPDIRIDYCYYQPPPVPGGWSEWSSWGPCHHRFLCAPGQTIEARVRTCTSPPPKYGGSCPHIPEEEQYEERSCVFTGTCTELTDFVKDPITYMFNQVGGEMVAQQEGYYYVYSQVFFENYQDAPSGIYRNAVELYVNDFRVGVMQTGIDNRADYGTEYTGQVVKLNVGDRIGLKTVSDSRIWLTSHHTFFGAYRIDSDTC</sequence>
<feature type="domain" description="Apextrin C-terminal" evidence="3">
    <location>
        <begin position="10"/>
        <end position="133"/>
    </location>
</feature>
<dbReference type="Gene3D" id="2.60.120.40">
    <property type="match status" value="1"/>
</dbReference>
<dbReference type="SUPFAM" id="SSF82895">
    <property type="entry name" value="TSP-1 type 1 repeat"/>
    <property type="match status" value="1"/>
</dbReference>
<dbReference type="InterPro" id="IPR036383">
    <property type="entry name" value="TSP1_rpt_sf"/>
</dbReference>
<dbReference type="InterPro" id="IPR008983">
    <property type="entry name" value="Tumour_necrosis_fac-like_dom"/>
</dbReference>
<dbReference type="PROSITE" id="PS50092">
    <property type="entry name" value="TSP1"/>
    <property type="match status" value="1"/>
</dbReference>
<comment type="caution">
    <text evidence="4">The sequence shown here is derived from an EMBL/GenBank/DDBJ whole genome shotgun (WGS) entry which is preliminary data.</text>
</comment>
<dbReference type="Pfam" id="PF00229">
    <property type="entry name" value="TNF"/>
    <property type="match status" value="1"/>
</dbReference>
<gene>
    <name evidence="4" type="ORF">PEVE_00045243</name>
</gene>
<protein>
    <submittedName>
        <fullName evidence="4">Uncharacterized protein</fullName>
    </submittedName>
</protein>
<dbReference type="EMBL" id="CALNXI010000991">
    <property type="protein sequence ID" value="CAH3150375.1"/>
    <property type="molecule type" value="Genomic_DNA"/>
</dbReference>
<dbReference type="InterPro" id="IPR031569">
    <property type="entry name" value="ApeC"/>
</dbReference>
<keyword evidence="5" id="KW-1185">Reference proteome</keyword>
<evidence type="ECO:0000313" key="4">
    <source>
        <dbReference type="EMBL" id="CAH3150375.1"/>
    </source>
</evidence>
<organism evidence="4 5">
    <name type="scientific">Porites evermanni</name>
    <dbReference type="NCBI Taxonomy" id="104178"/>
    <lineage>
        <taxon>Eukaryota</taxon>
        <taxon>Metazoa</taxon>
        <taxon>Cnidaria</taxon>
        <taxon>Anthozoa</taxon>
        <taxon>Hexacorallia</taxon>
        <taxon>Scleractinia</taxon>
        <taxon>Fungiina</taxon>
        <taxon>Poritidae</taxon>
        <taxon>Porites</taxon>
    </lineage>
</organism>
<dbReference type="PANTHER" id="PTHR19324">
    <property type="entry name" value="PERFORIN-LIKE PROTEIN 1"/>
    <property type="match status" value="1"/>
</dbReference>
<evidence type="ECO:0000313" key="5">
    <source>
        <dbReference type="Proteomes" id="UP001159427"/>
    </source>
</evidence>
<evidence type="ECO:0000259" key="3">
    <source>
        <dbReference type="Pfam" id="PF16977"/>
    </source>
</evidence>
<dbReference type="Gene3D" id="2.20.100.10">
    <property type="entry name" value="Thrombospondin type-1 (TSP1) repeat"/>
    <property type="match status" value="1"/>
</dbReference>
<dbReference type="InterPro" id="IPR006052">
    <property type="entry name" value="TNF_dom"/>
</dbReference>
<proteinExistence type="inferred from homology"/>
<dbReference type="InterPro" id="IPR000884">
    <property type="entry name" value="TSP1_rpt"/>
</dbReference>
<evidence type="ECO:0000256" key="1">
    <source>
        <dbReference type="ARBA" id="ARBA00008670"/>
    </source>
</evidence>
<feature type="domain" description="THD" evidence="2">
    <location>
        <begin position="221"/>
        <end position="316"/>
    </location>
</feature>
<reference evidence="4 5" key="1">
    <citation type="submission" date="2022-05" db="EMBL/GenBank/DDBJ databases">
        <authorList>
            <consortium name="Genoscope - CEA"/>
            <person name="William W."/>
        </authorList>
    </citation>
    <scope>NUCLEOTIDE SEQUENCE [LARGE SCALE GENOMIC DNA]</scope>
</reference>